<evidence type="ECO:0000313" key="3">
    <source>
        <dbReference type="Proteomes" id="UP000192042"/>
    </source>
</evidence>
<keyword evidence="1" id="KW-0812">Transmembrane</keyword>
<dbReference type="Proteomes" id="UP000192042">
    <property type="component" value="Chromosome I"/>
</dbReference>
<organism evidence="2 3">
    <name type="scientific">Nitrospira japonica</name>
    <dbReference type="NCBI Taxonomy" id="1325564"/>
    <lineage>
        <taxon>Bacteria</taxon>
        <taxon>Pseudomonadati</taxon>
        <taxon>Nitrospirota</taxon>
        <taxon>Nitrospiria</taxon>
        <taxon>Nitrospirales</taxon>
        <taxon>Nitrospiraceae</taxon>
        <taxon>Nitrospira</taxon>
    </lineage>
</organism>
<keyword evidence="1" id="KW-1133">Transmembrane helix</keyword>
<reference evidence="2 3" key="1">
    <citation type="submission" date="2017-03" db="EMBL/GenBank/DDBJ databases">
        <authorList>
            <person name="Afonso C.L."/>
            <person name="Miller P.J."/>
            <person name="Scott M.A."/>
            <person name="Spackman E."/>
            <person name="Goraichik I."/>
            <person name="Dimitrov K.M."/>
            <person name="Suarez D.L."/>
            <person name="Swayne D.E."/>
        </authorList>
    </citation>
    <scope>NUCLEOTIDE SEQUENCE [LARGE SCALE GENOMIC DNA]</scope>
    <source>
        <strain evidence="2">Genome sequencing of Nitrospira japonica strain NJ11</strain>
    </source>
</reference>
<keyword evidence="3" id="KW-1185">Reference proteome</keyword>
<dbReference type="EMBL" id="LT828648">
    <property type="protein sequence ID" value="SLM46501.1"/>
    <property type="molecule type" value="Genomic_DNA"/>
</dbReference>
<keyword evidence="1" id="KW-0472">Membrane</keyword>
<dbReference type="STRING" id="1325564.NSJP_0329"/>
<evidence type="ECO:0000256" key="1">
    <source>
        <dbReference type="SAM" id="Phobius"/>
    </source>
</evidence>
<name>A0A1W1I0I7_9BACT</name>
<gene>
    <name evidence="2" type="ORF">NSJP_0329</name>
</gene>
<dbReference type="AlphaFoldDB" id="A0A1W1I0I7"/>
<evidence type="ECO:0000313" key="2">
    <source>
        <dbReference type="EMBL" id="SLM46501.1"/>
    </source>
</evidence>
<feature type="transmembrane region" description="Helical" evidence="1">
    <location>
        <begin position="47"/>
        <end position="65"/>
    </location>
</feature>
<accession>A0A1W1I0I7</accession>
<dbReference type="KEGG" id="nja:NSJP_0329"/>
<proteinExistence type="predicted"/>
<protein>
    <submittedName>
        <fullName evidence="2">Uncharacterized protein</fullName>
    </submittedName>
</protein>
<sequence length="67" mass="7310">MALAPPDCLTWHGGSRLAVLFPQRSVLVAGRRRWSMKALLGKCGDRGLAWVMIGLFALFVLGLNLNS</sequence>